<dbReference type="Proteomes" id="UP000824782">
    <property type="component" value="Unassembled WGS sequence"/>
</dbReference>
<feature type="compositionally biased region" description="Polar residues" evidence="1">
    <location>
        <begin position="77"/>
        <end position="90"/>
    </location>
</feature>
<dbReference type="AlphaFoldDB" id="A0AAV6YX65"/>
<feature type="region of interest" description="Disordered" evidence="1">
    <location>
        <begin position="1"/>
        <end position="21"/>
    </location>
</feature>
<evidence type="ECO:0000256" key="1">
    <source>
        <dbReference type="SAM" id="MobiDB-lite"/>
    </source>
</evidence>
<dbReference type="EMBL" id="WNYA01013456">
    <property type="protein sequence ID" value="KAG8539702.1"/>
    <property type="molecule type" value="Genomic_DNA"/>
</dbReference>
<name>A0AAV6YX65_ENGPU</name>
<evidence type="ECO:0008006" key="4">
    <source>
        <dbReference type="Google" id="ProtNLM"/>
    </source>
</evidence>
<evidence type="ECO:0000313" key="3">
    <source>
        <dbReference type="Proteomes" id="UP000824782"/>
    </source>
</evidence>
<keyword evidence="3" id="KW-1185">Reference proteome</keyword>
<sequence>MQPEDEECGRPGRGTKWDILEKRSVTTQMTVLPEDTGRQVTKSIATWNHGGLGSGNGSSSPAGLRQEALLQAQEQQDPTNSRTSLTRFGH</sequence>
<evidence type="ECO:0000313" key="2">
    <source>
        <dbReference type="EMBL" id="KAG8539702.1"/>
    </source>
</evidence>
<protein>
    <recommendedName>
        <fullName evidence="4">Prolactin receptor</fullName>
    </recommendedName>
</protein>
<comment type="caution">
    <text evidence="2">The sequence shown here is derived from an EMBL/GenBank/DDBJ whole genome shotgun (WGS) entry which is preliminary data.</text>
</comment>
<proteinExistence type="predicted"/>
<gene>
    <name evidence="2" type="ORF">GDO81_020508</name>
</gene>
<organism evidence="2 3">
    <name type="scientific">Engystomops pustulosus</name>
    <name type="common">Tungara frog</name>
    <name type="synonym">Physalaemus pustulosus</name>
    <dbReference type="NCBI Taxonomy" id="76066"/>
    <lineage>
        <taxon>Eukaryota</taxon>
        <taxon>Metazoa</taxon>
        <taxon>Chordata</taxon>
        <taxon>Craniata</taxon>
        <taxon>Vertebrata</taxon>
        <taxon>Euteleostomi</taxon>
        <taxon>Amphibia</taxon>
        <taxon>Batrachia</taxon>
        <taxon>Anura</taxon>
        <taxon>Neobatrachia</taxon>
        <taxon>Hyloidea</taxon>
        <taxon>Leptodactylidae</taxon>
        <taxon>Leiuperinae</taxon>
        <taxon>Engystomops</taxon>
    </lineage>
</organism>
<accession>A0AAV6YX65</accession>
<feature type="region of interest" description="Disordered" evidence="1">
    <location>
        <begin position="46"/>
        <end position="90"/>
    </location>
</feature>
<reference evidence="2" key="1">
    <citation type="thesis" date="2020" institute="ProQuest LLC" country="789 East Eisenhower Parkway, Ann Arbor, MI, USA">
        <title>Comparative Genomics and Chromosome Evolution.</title>
        <authorList>
            <person name="Mudd A.B."/>
        </authorList>
    </citation>
    <scope>NUCLEOTIDE SEQUENCE</scope>
    <source>
        <strain evidence="2">237g6f4</strain>
        <tissue evidence="2">Blood</tissue>
    </source>
</reference>
<feature type="compositionally biased region" description="Low complexity" evidence="1">
    <location>
        <begin position="57"/>
        <end position="76"/>
    </location>
</feature>